<dbReference type="Proteomes" id="UP000283426">
    <property type="component" value="Unassembled WGS sequence"/>
</dbReference>
<sequence>MKYLFLLIIFIIIFSSCQPTINEKSISVDIGKISSLPPETLFTSARIIPLETTDSSLMAQIDKVLVHKKTIYLLDARQNIVFVFNDNGNFLFKINQKGRGPEEYNFLNDININPYEQTLELLDPMGNLLTFDTTGKFIAKVSLPKEIPAYHKFGYIDREHIAFCCEHNENILSIYSRTSGKITGKYIKNKKNCAIGLPSFYTYNDTTYLSRFLFDQVYCVSKEGPKIAYEWFIPGHDYDPLKTIPDYDRNNFQEFKEVVDNLPCTYYKNWQNQDYLYTVIQIKGKEDCINIFYEKPTGKSTVFDKLEKEISFVADYMDDSTAIGIIQSSEMANYQNLNILDTFSREIIKHYDDVTSNPYLIEYIFK</sequence>
<protein>
    <submittedName>
        <fullName evidence="2">6-bladed beta-propeller</fullName>
    </submittedName>
</protein>
<comment type="caution">
    <text evidence="2">The sequence shown here is derived from an EMBL/GenBank/DDBJ whole genome shotgun (WGS) entry which is preliminary data.</text>
</comment>
<dbReference type="Proteomes" id="UP000284434">
    <property type="component" value="Unassembled WGS sequence"/>
</dbReference>
<evidence type="ECO:0000313" key="2">
    <source>
        <dbReference type="EMBL" id="RGV29138.1"/>
    </source>
</evidence>
<name>A0A412WPH3_9BACT</name>
<dbReference type="OMA" id="YTMLTFG"/>
<dbReference type="Gene3D" id="2.120.10.30">
    <property type="entry name" value="TolB, C-terminal domain"/>
    <property type="match status" value="1"/>
</dbReference>
<dbReference type="SUPFAM" id="SSF63825">
    <property type="entry name" value="YWTD domain"/>
    <property type="match status" value="1"/>
</dbReference>
<evidence type="ECO:0000313" key="5">
    <source>
        <dbReference type="Proteomes" id="UP000284434"/>
    </source>
</evidence>
<dbReference type="InterPro" id="IPR011042">
    <property type="entry name" value="6-blade_b-propeller_TolB-like"/>
</dbReference>
<evidence type="ECO:0000313" key="3">
    <source>
        <dbReference type="EMBL" id="RGY05216.1"/>
    </source>
</evidence>
<dbReference type="Proteomes" id="UP001199750">
    <property type="component" value="Unassembled WGS sequence"/>
</dbReference>
<dbReference type="EMBL" id="QSCO01000019">
    <property type="protein sequence ID" value="RGY05216.1"/>
    <property type="molecule type" value="Genomic_DNA"/>
</dbReference>
<organism evidence="2 4">
    <name type="scientific">Odoribacter splanchnicus</name>
    <dbReference type="NCBI Taxonomy" id="28118"/>
    <lineage>
        <taxon>Bacteria</taxon>
        <taxon>Pseudomonadati</taxon>
        <taxon>Bacteroidota</taxon>
        <taxon>Bacteroidia</taxon>
        <taxon>Bacteroidales</taxon>
        <taxon>Odoribacteraceae</taxon>
        <taxon>Odoribacter</taxon>
    </lineage>
</organism>
<dbReference type="GeneID" id="61276140"/>
<dbReference type="EMBL" id="JAKNDN010000020">
    <property type="protein sequence ID" value="MCG4960383.1"/>
    <property type="molecule type" value="Genomic_DNA"/>
</dbReference>
<dbReference type="EMBL" id="QRYW01000007">
    <property type="protein sequence ID" value="RGV29138.1"/>
    <property type="molecule type" value="Genomic_DNA"/>
</dbReference>
<reference evidence="4 5" key="1">
    <citation type="submission" date="2018-08" db="EMBL/GenBank/DDBJ databases">
        <title>A genome reference for cultivated species of the human gut microbiota.</title>
        <authorList>
            <person name="Zou Y."/>
            <person name="Xue W."/>
            <person name="Luo G."/>
        </authorList>
    </citation>
    <scope>NUCLEOTIDE SEQUENCE [LARGE SCALE GENOMIC DNA]</scope>
    <source>
        <strain evidence="2 4">AF14-6AC</strain>
        <strain evidence="3 5">OF03-11</strain>
    </source>
</reference>
<dbReference type="PROSITE" id="PS51257">
    <property type="entry name" value="PROKAR_LIPOPROTEIN"/>
    <property type="match status" value="1"/>
</dbReference>
<evidence type="ECO:0000313" key="1">
    <source>
        <dbReference type="EMBL" id="MCG4960383.1"/>
    </source>
</evidence>
<accession>A0A412WPH3</accession>
<dbReference type="RefSeq" id="WP_013613079.1">
    <property type="nucleotide sequence ID" value="NZ_JABWDG010000013.1"/>
</dbReference>
<dbReference type="Pfam" id="PF17170">
    <property type="entry name" value="DUF5128"/>
    <property type="match status" value="1"/>
</dbReference>
<reference evidence="1" key="2">
    <citation type="submission" date="2022-01" db="EMBL/GenBank/DDBJ databases">
        <title>Collection of gut derived symbiotic bacterial strains cultured from healthy donors.</title>
        <authorList>
            <person name="Lin H."/>
            <person name="Kohout C."/>
            <person name="Waligurski E."/>
            <person name="Pamer E.G."/>
        </authorList>
    </citation>
    <scope>NUCLEOTIDE SEQUENCE</scope>
    <source>
        <strain evidence="1">DFI.1.149</strain>
    </source>
</reference>
<gene>
    <name evidence="2" type="ORF">DWW24_04620</name>
    <name evidence="3" type="ORF">DXA53_13480</name>
    <name evidence="1" type="ORF">L0P03_11060</name>
</gene>
<proteinExistence type="predicted"/>
<evidence type="ECO:0000313" key="4">
    <source>
        <dbReference type="Proteomes" id="UP000283426"/>
    </source>
</evidence>
<dbReference type="AlphaFoldDB" id="A0A412WPH3"/>